<dbReference type="PANTHER" id="PTHR16222">
    <property type="entry name" value="ADP-RIBOSYLGLYCOHYDROLASE"/>
    <property type="match status" value="1"/>
</dbReference>
<reference evidence="10" key="2">
    <citation type="submission" date="2025-08" db="UniProtKB">
        <authorList>
            <consortium name="Ensembl"/>
        </authorList>
    </citation>
    <scope>IDENTIFICATION</scope>
</reference>
<keyword evidence="8" id="KW-0479">Metal-binding</keyword>
<feature type="binding site" evidence="8">
    <location>
        <position position="55"/>
    </location>
    <ligand>
        <name>Mg(2+)</name>
        <dbReference type="ChEBI" id="CHEBI:18420"/>
        <label>1</label>
    </ligand>
</feature>
<dbReference type="Proteomes" id="UP000694400">
    <property type="component" value="Chromosome 1"/>
</dbReference>
<comment type="function">
    <text evidence="3">Specifically acts as an arginine mono-ADP-ribosylhydrolase by mediating the removal of mono-ADP-ribose attached to arginine residues on proteins.</text>
</comment>
<feature type="compositionally biased region" description="Polar residues" evidence="9">
    <location>
        <begin position="289"/>
        <end position="303"/>
    </location>
</feature>
<dbReference type="GO" id="GO:0003875">
    <property type="term" value="F:ADP-ribosylarginine hydrolase activity"/>
    <property type="evidence" value="ECO:0007669"/>
    <property type="project" value="UniProtKB-EC"/>
</dbReference>
<sequence>MENYVASMVLSALGDTLGYYNGKWEFLQHGPTIHKELAEMGGLSNISIKGWKVSDDTVMHLATAEALVAAGKNPRLEHLYSLIANNYKECMNDMEGRAPGAMCQKNALNLKPEKPDGWRIPFSPKGGGCGAAMRSMCIGLRFRRADELDTLVQVSIESGRMTHHHPTGYLGSLASALFTAFAVNNVPPPAWGKKLLEVLPACQGLRAGRWLLRGGEHGAMVLLRGAMEKIPGEERHLGRGLAAHLPLQVRRRRERLLLHLPQLRRLGRQQWARRPHDRLRCTAGRRGTPGQSWPTGPSSTRETVTPPPPLRPAGGGPCTAFGGSPPPSTPPWSTGNAWRRWARTCTASPR</sequence>
<dbReference type="InterPro" id="IPR005502">
    <property type="entry name" value="Ribosyl_crysJ1"/>
</dbReference>
<feature type="binding site" evidence="8">
    <location>
        <position position="56"/>
    </location>
    <ligand>
        <name>Mg(2+)</name>
        <dbReference type="ChEBI" id="CHEBI:18420"/>
        <label>1</label>
    </ligand>
</feature>
<evidence type="ECO:0000256" key="8">
    <source>
        <dbReference type="PIRSR" id="PIRSR605502-1"/>
    </source>
</evidence>
<keyword evidence="2" id="KW-0378">Hydrolase</keyword>
<protein>
    <recommendedName>
        <fullName evidence="5">ADP-ribosylhydrolase ARH1</fullName>
        <ecNumber evidence="4">3.2.2.19</ecNumber>
    </recommendedName>
    <alternativeName>
        <fullName evidence="6">ADP-ribose-L-arginine cleaving enzyme</fullName>
    </alternativeName>
    <alternativeName>
        <fullName evidence="7">[Protein ADP-ribosylarginine] hydrolase</fullName>
    </alternativeName>
</protein>
<reference evidence="10" key="3">
    <citation type="submission" date="2025-09" db="UniProtKB">
        <authorList>
            <consortium name="Ensembl"/>
        </authorList>
    </citation>
    <scope>IDENTIFICATION</scope>
</reference>
<evidence type="ECO:0000256" key="6">
    <source>
        <dbReference type="ARBA" id="ARBA00049798"/>
    </source>
</evidence>
<reference evidence="10" key="1">
    <citation type="submission" date="2019-08" db="EMBL/GenBank/DDBJ databases">
        <title>Three high-quality genomes provides insights into domestication of ducks.</title>
        <authorList>
            <person name="Hou Z.C."/>
            <person name="Zhu F."/>
            <person name="Yin Z.T."/>
            <person name="Zhang F."/>
        </authorList>
    </citation>
    <scope>NUCLEOTIDE SEQUENCE [LARGE SCALE GENOMIC DNA]</scope>
</reference>
<accession>A0A8B9TJH8</accession>
<dbReference type="SUPFAM" id="SSF101478">
    <property type="entry name" value="ADP-ribosylglycohydrolase"/>
    <property type="match status" value="1"/>
</dbReference>
<organism evidence="10 11">
    <name type="scientific">Anas platyrhynchos</name>
    <name type="common">Mallard</name>
    <name type="synonym">Anas boschas</name>
    <dbReference type="NCBI Taxonomy" id="8839"/>
    <lineage>
        <taxon>Eukaryota</taxon>
        <taxon>Metazoa</taxon>
        <taxon>Chordata</taxon>
        <taxon>Craniata</taxon>
        <taxon>Vertebrata</taxon>
        <taxon>Euteleostomi</taxon>
        <taxon>Archelosauria</taxon>
        <taxon>Archosauria</taxon>
        <taxon>Dinosauria</taxon>
        <taxon>Saurischia</taxon>
        <taxon>Theropoda</taxon>
        <taxon>Coelurosauria</taxon>
        <taxon>Aves</taxon>
        <taxon>Neognathae</taxon>
        <taxon>Galloanserae</taxon>
        <taxon>Anseriformes</taxon>
        <taxon>Anatidae</taxon>
        <taxon>Anatinae</taxon>
        <taxon>Anas</taxon>
    </lineage>
</organism>
<evidence type="ECO:0000256" key="9">
    <source>
        <dbReference type="SAM" id="MobiDB-lite"/>
    </source>
</evidence>
<dbReference type="GO" id="GO:0046872">
    <property type="term" value="F:metal ion binding"/>
    <property type="evidence" value="ECO:0007669"/>
    <property type="project" value="UniProtKB-KW"/>
</dbReference>
<proteinExistence type="inferred from homology"/>
<feature type="region of interest" description="Disordered" evidence="9">
    <location>
        <begin position="281"/>
        <end position="337"/>
    </location>
</feature>
<evidence type="ECO:0000256" key="7">
    <source>
        <dbReference type="ARBA" id="ARBA00049810"/>
    </source>
</evidence>
<comment type="similarity">
    <text evidence="1">Belongs to the ADP-ribosylglycohydrolase family.</text>
</comment>
<feature type="binding site" evidence="8">
    <location>
        <position position="54"/>
    </location>
    <ligand>
        <name>Mg(2+)</name>
        <dbReference type="ChEBI" id="CHEBI:18420"/>
        <label>1</label>
    </ligand>
</feature>
<dbReference type="PANTHER" id="PTHR16222:SF26">
    <property type="entry name" value="ADP-RIBOSYLHYDROLASE ARH1"/>
    <property type="match status" value="1"/>
</dbReference>
<dbReference type="AlphaFoldDB" id="A0A8B9TJH8"/>
<comment type="cofactor">
    <cofactor evidence="8">
        <name>Mg(2+)</name>
        <dbReference type="ChEBI" id="CHEBI:18420"/>
    </cofactor>
    <text evidence="8">Binds 2 magnesium ions per subunit.</text>
</comment>
<dbReference type="EC" id="3.2.2.19" evidence="4"/>
<evidence type="ECO:0000313" key="10">
    <source>
        <dbReference type="Ensembl" id="ENSAPLP00020022343.1"/>
    </source>
</evidence>
<dbReference type="Pfam" id="PF03747">
    <property type="entry name" value="ADP_ribosyl_GH"/>
    <property type="match status" value="1"/>
</dbReference>
<name>A0A8B9TJH8_ANAPL</name>
<evidence type="ECO:0000256" key="3">
    <source>
        <dbReference type="ARBA" id="ARBA00049582"/>
    </source>
</evidence>
<dbReference type="InterPro" id="IPR050792">
    <property type="entry name" value="ADP-ribosylglycohydrolase"/>
</dbReference>
<evidence type="ECO:0000256" key="2">
    <source>
        <dbReference type="ARBA" id="ARBA00022801"/>
    </source>
</evidence>
<evidence type="ECO:0000256" key="5">
    <source>
        <dbReference type="ARBA" id="ARBA00049773"/>
    </source>
</evidence>
<dbReference type="Ensembl" id="ENSAPLT00020024127.1">
    <property type="protein sequence ID" value="ENSAPLP00020022343.1"/>
    <property type="gene ID" value="ENSAPLG00020015589.1"/>
</dbReference>
<dbReference type="Gene3D" id="1.10.4080.10">
    <property type="entry name" value="ADP-ribosylation/Crystallin J1"/>
    <property type="match status" value="1"/>
</dbReference>
<evidence type="ECO:0000256" key="1">
    <source>
        <dbReference type="ARBA" id="ARBA00010702"/>
    </source>
</evidence>
<dbReference type="InterPro" id="IPR036705">
    <property type="entry name" value="Ribosyl_crysJ1_sf"/>
</dbReference>
<evidence type="ECO:0000313" key="11">
    <source>
        <dbReference type="Proteomes" id="UP000694400"/>
    </source>
</evidence>
<keyword evidence="8" id="KW-0460">Magnesium</keyword>
<evidence type="ECO:0000256" key="4">
    <source>
        <dbReference type="ARBA" id="ARBA00049725"/>
    </source>
</evidence>